<dbReference type="PROSITE" id="PS50128">
    <property type="entry name" value="SURP"/>
    <property type="match status" value="1"/>
</dbReference>
<feature type="domain" description="SURP motif" evidence="4">
    <location>
        <begin position="1"/>
        <end position="33"/>
    </location>
</feature>
<dbReference type="GO" id="GO:0071004">
    <property type="term" value="C:U2-type prespliceosome"/>
    <property type="evidence" value="ECO:0007669"/>
    <property type="project" value="TreeGrafter"/>
</dbReference>
<dbReference type="Proteomes" id="UP001187471">
    <property type="component" value="Unassembled WGS sequence"/>
</dbReference>
<feature type="region of interest" description="Disordered" evidence="2">
    <location>
        <begin position="43"/>
        <end position="77"/>
    </location>
</feature>
<protein>
    <recommendedName>
        <fullName evidence="7">Splicing factor 3A subunit 1</fullName>
    </recommendedName>
</protein>
<dbReference type="InterPro" id="IPR000626">
    <property type="entry name" value="Ubiquitin-like_dom"/>
</dbReference>
<feature type="compositionally biased region" description="Polar residues" evidence="2">
    <location>
        <begin position="58"/>
        <end position="68"/>
    </location>
</feature>
<dbReference type="GO" id="GO:0045292">
    <property type="term" value="P:mRNA cis splicing, via spliceosome"/>
    <property type="evidence" value="ECO:0007669"/>
    <property type="project" value="InterPro"/>
</dbReference>
<feature type="compositionally biased region" description="Acidic residues" evidence="2">
    <location>
        <begin position="150"/>
        <end position="161"/>
    </location>
</feature>
<reference evidence="5" key="1">
    <citation type="submission" date="2022-12" db="EMBL/GenBank/DDBJ databases">
        <title>Draft genome assemblies for two species of Escallonia (Escalloniales).</title>
        <authorList>
            <person name="Chanderbali A."/>
            <person name="Dervinis C."/>
            <person name="Anghel I."/>
            <person name="Soltis D."/>
            <person name="Soltis P."/>
            <person name="Zapata F."/>
        </authorList>
    </citation>
    <scope>NUCLEOTIDE SEQUENCE</scope>
    <source>
        <strain evidence="5">UCBG92.1500</strain>
        <tissue evidence="5">Leaf</tissue>
    </source>
</reference>
<dbReference type="Pfam" id="PF01805">
    <property type="entry name" value="Surp"/>
    <property type="match status" value="1"/>
</dbReference>
<dbReference type="AlphaFoldDB" id="A0AA88U9Y1"/>
<dbReference type="SUPFAM" id="SSF109905">
    <property type="entry name" value="Surp module (SWAP domain)"/>
    <property type="match status" value="1"/>
</dbReference>
<dbReference type="SUPFAM" id="SSF54236">
    <property type="entry name" value="Ubiquitin-like"/>
    <property type="match status" value="1"/>
</dbReference>
<dbReference type="GO" id="GO:0000381">
    <property type="term" value="P:regulation of alternative mRNA splicing, via spliceosome"/>
    <property type="evidence" value="ECO:0007669"/>
    <property type="project" value="TreeGrafter"/>
</dbReference>
<evidence type="ECO:0000313" key="6">
    <source>
        <dbReference type="Proteomes" id="UP001187471"/>
    </source>
</evidence>
<dbReference type="InterPro" id="IPR000061">
    <property type="entry name" value="Surp"/>
</dbReference>
<dbReference type="Gene3D" id="3.10.20.90">
    <property type="entry name" value="Phosphatidylinositol 3-kinase Catalytic Subunit, Chain A, domain 1"/>
    <property type="match status" value="1"/>
</dbReference>
<dbReference type="Gene3D" id="1.10.10.790">
    <property type="entry name" value="Surp module"/>
    <property type="match status" value="1"/>
</dbReference>
<dbReference type="CDD" id="cd01800">
    <property type="entry name" value="Ubl_SF3a120"/>
    <property type="match status" value="1"/>
</dbReference>
<keyword evidence="1" id="KW-0507">mRNA processing</keyword>
<dbReference type="InterPro" id="IPR045146">
    <property type="entry name" value="SF3A1"/>
</dbReference>
<evidence type="ECO:0008006" key="7">
    <source>
        <dbReference type="Google" id="ProtNLM"/>
    </source>
</evidence>
<name>A0AA88U9Y1_9ASTE</name>
<evidence type="ECO:0000259" key="4">
    <source>
        <dbReference type="PROSITE" id="PS50128"/>
    </source>
</evidence>
<comment type="caution">
    <text evidence="5">The sequence shown here is derived from an EMBL/GenBank/DDBJ whole genome shotgun (WGS) entry which is preliminary data.</text>
</comment>
<dbReference type="PANTHER" id="PTHR15316:SF1">
    <property type="entry name" value="SPLICING FACTOR 3A SUBUNIT 1"/>
    <property type="match status" value="1"/>
</dbReference>
<dbReference type="InterPro" id="IPR035563">
    <property type="entry name" value="SF3As1_ubi"/>
</dbReference>
<organism evidence="5 6">
    <name type="scientific">Escallonia rubra</name>
    <dbReference type="NCBI Taxonomy" id="112253"/>
    <lineage>
        <taxon>Eukaryota</taxon>
        <taxon>Viridiplantae</taxon>
        <taxon>Streptophyta</taxon>
        <taxon>Embryophyta</taxon>
        <taxon>Tracheophyta</taxon>
        <taxon>Spermatophyta</taxon>
        <taxon>Magnoliopsida</taxon>
        <taxon>eudicotyledons</taxon>
        <taxon>Gunneridae</taxon>
        <taxon>Pentapetalae</taxon>
        <taxon>asterids</taxon>
        <taxon>campanulids</taxon>
        <taxon>Escalloniales</taxon>
        <taxon>Escalloniaceae</taxon>
        <taxon>Escallonia</taxon>
    </lineage>
</organism>
<evidence type="ECO:0000313" key="5">
    <source>
        <dbReference type="EMBL" id="KAK2975913.1"/>
    </source>
</evidence>
<feature type="domain" description="Ubiquitin-like" evidence="3">
    <location>
        <begin position="266"/>
        <end position="318"/>
    </location>
</feature>
<evidence type="ECO:0000256" key="2">
    <source>
        <dbReference type="SAM" id="MobiDB-lite"/>
    </source>
</evidence>
<keyword evidence="6" id="KW-1185">Reference proteome</keyword>
<dbReference type="InterPro" id="IPR029071">
    <property type="entry name" value="Ubiquitin-like_domsf"/>
</dbReference>
<evidence type="ECO:0000259" key="3">
    <source>
        <dbReference type="PROSITE" id="PS50053"/>
    </source>
</evidence>
<accession>A0AA88U9Y1</accession>
<feature type="region of interest" description="Disordered" evidence="2">
    <location>
        <begin position="137"/>
        <end position="166"/>
    </location>
</feature>
<proteinExistence type="predicted"/>
<gene>
    <name evidence="5" type="ORF">RJ640_012007</name>
</gene>
<dbReference type="SMART" id="SM00213">
    <property type="entry name" value="UBQ"/>
    <property type="match status" value="1"/>
</dbReference>
<dbReference type="GO" id="GO:0071013">
    <property type="term" value="C:catalytic step 2 spliceosome"/>
    <property type="evidence" value="ECO:0007669"/>
    <property type="project" value="TreeGrafter"/>
</dbReference>
<dbReference type="EMBL" id="JAVXUO010002141">
    <property type="protein sequence ID" value="KAK2975913.1"/>
    <property type="molecule type" value="Genomic_DNA"/>
</dbReference>
<dbReference type="PANTHER" id="PTHR15316">
    <property type="entry name" value="SPLICEOSOME ASSOCIATED PROTEIN 114/SWAP SPLICING FACTOR-RELATED"/>
    <property type="match status" value="1"/>
</dbReference>
<dbReference type="PROSITE" id="PS50053">
    <property type="entry name" value="UBIQUITIN_2"/>
    <property type="match status" value="1"/>
</dbReference>
<dbReference type="Pfam" id="PF00240">
    <property type="entry name" value="ubiquitin"/>
    <property type="match status" value="1"/>
</dbReference>
<dbReference type="InterPro" id="IPR035967">
    <property type="entry name" value="SWAP/Surp_sf"/>
</dbReference>
<sequence length="326" mass="36600">MVRHNRSEKILVRNHGNAKFDFLKDSDPYHAYYQHRLSEELHMQDHQASALQHPPPQTLESAADSNEASEVLDPPEPELYTVQLPEGITAEELDTIKLKAQCFAMLRPPVGLTDELRKNAADMTSVLERCLHRLEWESSQEQTRQKAEDAIEQNDFSDNEDEKLPPPMALEDVIRRSKMSDTMAEEFVELGNEVDMDMDEEVQLAEEGMRAASLEESGDDENCGDQEMLIRIVKNWKSPEERISAEKTQPSNLKGKTLKATIHPSSETVGSLKEKIAGEIQLPANKQKLTGKGGFLKDNLSLAYYNVSGGETLALLLENVVAEGDK</sequence>
<dbReference type="GO" id="GO:0005686">
    <property type="term" value="C:U2 snRNP"/>
    <property type="evidence" value="ECO:0007669"/>
    <property type="project" value="TreeGrafter"/>
</dbReference>
<dbReference type="GO" id="GO:0003723">
    <property type="term" value="F:RNA binding"/>
    <property type="evidence" value="ECO:0007669"/>
    <property type="project" value="InterPro"/>
</dbReference>
<evidence type="ECO:0000256" key="1">
    <source>
        <dbReference type="ARBA" id="ARBA00022664"/>
    </source>
</evidence>